<dbReference type="AlphaFoldDB" id="A0A167BDA2"/>
<comment type="similarity">
    <text evidence="1">Belongs to the glycosyltransferase 2 family.</text>
</comment>
<name>A0A167BDA2_9BACL</name>
<dbReference type="GO" id="GO:0016757">
    <property type="term" value="F:glycosyltransferase activity"/>
    <property type="evidence" value="ECO:0007669"/>
    <property type="project" value="UniProtKB-KW"/>
</dbReference>
<dbReference type="SUPFAM" id="SSF53448">
    <property type="entry name" value="Nucleotide-diphospho-sugar transferases"/>
    <property type="match status" value="1"/>
</dbReference>
<feature type="domain" description="Glycosyltransferase 2-like" evidence="4">
    <location>
        <begin position="5"/>
        <end position="142"/>
    </location>
</feature>
<dbReference type="InterPro" id="IPR001173">
    <property type="entry name" value="Glyco_trans_2-like"/>
</dbReference>
<comment type="caution">
    <text evidence="5">The sequence shown here is derived from an EMBL/GenBank/DDBJ whole genome shotgun (WGS) entry which is preliminary data.</text>
</comment>
<dbReference type="EMBL" id="LSFN01000036">
    <property type="protein sequence ID" value="OAB71968.1"/>
    <property type="molecule type" value="Genomic_DNA"/>
</dbReference>
<dbReference type="Pfam" id="PF00535">
    <property type="entry name" value="Glycos_transf_2"/>
    <property type="match status" value="1"/>
</dbReference>
<evidence type="ECO:0000259" key="4">
    <source>
        <dbReference type="Pfam" id="PF00535"/>
    </source>
</evidence>
<keyword evidence="3 5" id="KW-0808">Transferase</keyword>
<dbReference type="PANTHER" id="PTHR22916">
    <property type="entry name" value="GLYCOSYLTRANSFERASE"/>
    <property type="match status" value="1"/>
</dbReference>
<evidence type="ECO:0000256" key="1">
    <source>
        <dbReference type="ARBA" id="ARBA00006739"/>
    </source>
</evidence>
<evidence type="ECO:0000313" key="5">
    <source>
        <dbReference type="EMBL" id="OAB71968.1"/>
    </source>
</evidence>
<dbReference type="CDD" id="cd00761">
    <property type="entry name" value="Glyco_tranf_GTA_type"/>
    <property type="match status" value="1"/>
</dbReference>
<proteinExistence type="inferred from homology"/>
<gene>
    <name evidence="5" type="ORF">PNBC_18450</name>
</gene>
<dbReference type="Gene3D" id="3.90.550.10">
    <property type="entry name" value="Spore Coat Polysaccharide Biosynthesis Protein SpsA, Chain A"/>
    <property type="match status" value="1"/>
</dbReference>
<keyword evidence="2" id="KW-0328">Glycosyltransferase</keyword>
<dbReference type="STRING" id="1763538.LPB68_12440"/>
<evidence type="ECO:0000313" key="6">
    <source>
        <dbReference type="Proteomes" id="UP000077134"/>
    </source>
</evidence>
<protein>
    <submittedName>
        <fullName evidence="5">Glycosyl transferase</fullName>
    </submittedName>
</protein>
<keyword evidence="6" id="KW-1185">Reference proteome</keyword>
<evidence type="ECO:0000256" key="3">
    <source>
        <dbReference type="ARBA" id="ARBA00022679"/>
    </source>
</evidence>
<dbReference type="KEGG" id="pcx:LPB68_12440"/>
<dbReference type="PANTHER" id="PTHR22916:SF51">
    <property type="entry name" value="GLYCOSYLTRANSFERASE EPSH-RELATED"/>
    <property type="match status" value="1"/>
</dbReference>
<sequence>MKLLSVVIPCYNSQEYMRVCIESLLPGSEEVELLIINDGSVDETAEIADDYARKFPTIVKVIHQKNGGHGEAVNAGIRNATGMFFKVVDSDDWVDIKAYEQVLRTLRGFVEENNPVDMIISNFVYEKEGTKYKKVMKYEDVLPENVIFSWDDTEYFGKGQYLMMHSIIYRTQLLRDCRLELPKHTFYVDNLYVYKPLAYVEKIYYLNVDFYRYFIGREDQSVNESVMIARIDQQVKVNKLMIEEVRHEEIGNAKLRRYLLHHLEIVTVISAILLIRSGTKGNLQKKKELLQYIKERDSVLYHQLRYGLLGNLIHLPGRFGRSISIGAYKVSQKIIGFN</sequence>
<organism evidence="5 6">
    <name type="scientific">Paenibacillus crassostreae</name>
    <dbReference type="NCBI Taxonomy" id="1763538"/>
    <lineage>
        <taxon>Bacteria</taxon>
        <taxon>Bacillati</taxon>
        <taxon>Bacillota</taxon>
        <taxon>Bacilli</taxon>
        <taxon>Bacillales</taxon>
        <taxon>Paenibacillaceae</taxon>
        <taxon>Paenibacillus</taxon>
    </lineage>
</organism>
<accession>A0A167BDA2</accession>
<dbReference type="InterPro" id="IPR029044">
    <property type="entry name" value="Nucleotide-diphossugar_trans"/>
</dbReference>
<dbReference type="OrthoDB" id="396512at2"/>
<dbReference type="RefSeq" id="WP_068660715.1">
    <property type="nucleotide sequence ID" value="NZ_CP017770.1"/>
</dbReference>
<dbReference type="Proteomes" id="UP000077134">
    <property type="component" value="Unassembled WGS sequence"/>
</dbReference>
<evidence type="ECO:0000256" key="2">
    <source>
        <dbReference type="ARBA" id="ARBA00022676"/>
    </source>
</evidence>
<reference evidence="5 6" key="1">
    <citation type="submission" date="2016-02" db="EMBL/GenBank/DDBJ databases">
        <title>Paenibacillus sp. LPB0068, isolated from Crassostrea gigas.</title>
        <authorList>
            <person name="Shin S.-K."/>
            <person name="Yi H."/>
        </authorList>
    </citation>
    <scope>NUCLEOTIDE SEQUENCE [LARGE SCALE GENOMIC DNA]</scope>
    <source>
        <strain evidence="5 6">LPB0068</strain>
    </source>
</reference>